<sequence length="147" mass="16528">MVSDEGREAHRLCTATAGAARDRSQLKRENSQFSCFHEVKWGRDALSPAPRAPRAPLGPARREVSEYGAKSDEPVLRISAHKAADITGTSTVRPRYVHGTSYTVTISWESDFPVRPSRYFFAMYFKATRIHIDIECVTRPRSPPHAL</sequence>
<dbReference type="AlphaFoldDB" id="A0A4C1UPZ2"/>
<evidence type="ECO:0000313" key="3">
    <source>
        <dbReference type="Proteomes" id="UP000299102"/>
    </source>
</evidence>
<keyword evidence="3" id="KW-1185">Reference proteome</keyword>
<gene>
    <name evidence="2" type="ORF">EVAR_22997_1</name>
</gene>
<dbReference type="EMBL" id="BGZK01000208">
    <property type="protein sequence ID" value="GBP28533.1"/>
    <property type="molecule type" value="Genomic_DNA"/>
</dbReference>
<proteinExistence type="predicted"/>
<feature type="compositionally biased region" description="Low complexity" evidence="1">
    <location>
        <begin position="47"/>
        <end position="59"/>
    </location>
</feature>
<evidence type="ECO:0000313" key="2">
    <source>
        <dbReference type="EMBL" id="GBP28533.1"/>
    </source>
</evidence>
<reference evidence="2 3" key="1">
    <citation type="journal article" date="2019" name="Commun. Biol.">
        <title>The bagworm genome reveals a unique fibroin gene that provides high tensile strength.</title>
        <authorList>
            <person name="Kono N."/>
            <person name="Nakamura H."/>
            <person name="Ohtoshi R."/>
            <person name="Tomita M."/>
            <person name="Numata K."/>
            <person name="Arakawa K."/>
        </authorList>
    </citation>
    <scope>NUCLEOTIDE SEQUENCE [LARGE SCALE GENOMIC DNA]</scope>
</reference>
<accession>A0A4C1UPZ2</accession>
<protein>
    <submittedName>
        <fullName evidence="2">Uncharacterized protein</fullName>
    </submittedName>
</protein>
<organism evidence="2 3">
    <name type="scientific">Eumeta variegata</name>
    <name type="common">Bagworm moth</name>
    <name type="synonym">Eumeta japonica</name>
    <dbReference type="NCBI Taxonomy" id="151549"/>
    <lineage>
        <taxon>Eukaryota</taxon>
        <taxon>Metazoa</taxon>
        <taxon>Ecdysozoa</taxon>
        <taxon>Arthropoda</taxon>
        <taxon>Hexapoda</taxon>
        <taxon>Insecta</taxon>
        <taxon>Pterygota</taxon>
        <taxon>Neoptera</taxon>
        <taxon>Endopterygota</taxon>
        <taxon>Lepidoptera</taxon>
        <taxon>Glossata</taxon>
        <taxon>Ditrysia</taxon>
        <taxon>Tineoidea</taxon>
        <taxon>Psychidae</taxon>
        <taxon>Oiketicinae</taxon>
        <taxon>Eumeta</taxon>
    </lineage>
</organism>
<feature type="region of interest" description="Disordered" evidence="1">
    <location>
        <begin position="47"/>
        <end position="68"/>
    </location>
</feature>
<name>A0A4C1UPZ2_EUMVA</name>
<comment type="caution">
    <text evidence="2">The sequence shown here is derived from an EMBL/GenBank/DDBJ whole genome shotgun (WGS) entry which is preliminary data.</text>
</comment>
<evidence type="ECO:0000256" key="1">
    <source>
        <dbReference type="SAM" id="MobiDB-lite"/>
    </source>
</evidence>
<dbReference type="Proteomes" id="UP000299102">
    <property type="component" value="Unassembled WGS sequence"/>
</dbReference>